<dbReference type="PROSITE" id="PS50850">
    <property type="entry name" value="MFS"/>
    <property type="match status" value="1"/>
</dbReference>
<comment type="caution">
    <text evidence="10">The sequence shown here is derived from an EMBL/GenBank/DDBJ whole genome shotgun (WGS) entry which is preliminary data.</text>
</comment>
<feature type="transmembrane region" description="Helical" evidence="8">
    <location>
        <begin position="124"/>
        <end position="145"/>
    </location>
</feature>
<keyword evidence="3" id="KW-1003">Cell membrane</keyword>
<sequence>MTEVPVLGGGPAAQAAAGPPPGRPNLTAPRAPAVLAGLCLATSAYSVLQSLVVPALGVFRRELGTTPSGAAWILTAFLLSASVSTPLLGRLADLHGKRRVMLGALTAMSVGSTMSALADGLGPMVAGRAVQGLGGAVFPLCFALIRDHLPQQRRPRAFVAVSTVMSVGGAAGTVAAGPLLSVASSRWLFGIPALLSALAAIPVAALLPRGTRRDDGGRVDWPGAVLLATWLGLLLLAISLSGTYGWTSPRVLVPGLAVPAVAALWVVVQRRTRHPLVDLRTLALPTVRATNAATLLLGVGMFGSWMLVPLLVAQPASSGIGFGASPTVVGLVMLPTALGTLLVMPVQSLLVRRHGPRAALAAGTATAGTAYLMLAVLHGTLAQVCVAVLVMGAGVGLAFAAVGALVVEAVPREQTGVSAAINTVMRTVGGSLGATLGGTVLTWSAGSGGVPSPRSYSIAMVVFAASLFAALLCTLRIPRPVHVP</sequence>
<feature type="transmembrane region" description="Helical" evidence="8">
    <location>
        <begin position="455"/>
        <end position="475"/>
    </location>
</feature>
<gene>
    <name evidence="10" type="ORF">BJ971_004617</name>
</gene>
<reference evidence="10 11" key="1">
    <citation type="submission" date="2020-08" db="EMBL/GenBank/DDBJ databases">
        <title>Sequencing the genomes of 1000 actinobacteria strains.</title>
        <authorList>
            <person name="Klenk H.-P."/>
        </authorList>
    </citation>
    <scope>NUCLEOTIDE SEQUENCE [LARGE SCALE GENOMIC DNA]</scope>
    <source>
        <strain evidence="10 11">DSM 43149</strain>
    </source>
</reference>
<evidence type="ECO:0000313" key="11">
    <source>
        <dbReference type="Proteomes" id="UP000578112"/>
    </source>
</evidence>
<feature type="transmembrane region" description="Helical" evidence="8">
    <location>
        <begin position="219"/>
        <end position="239"/>
    </location>
</feature>
<organism evidence="10 11">
    <name type="scientific">Actinoplanes digitatis</name>
    <dbReference type="NCBI Taxonomy" id="1868"/>
    <lineage>
        <taxon>Bacteria</taxon>
        <taxon>Bacillati</taxon>
        <taxon>Actinomycetota</taxon>
        <taxon>Actinomycetes</taxon>
        <taxon>Micromonosporales</taxon>
        <taxon>Micromonosporaceae</taxon>
        <taxon>Actinoplanes</taxon>
    </lineage>
</organism>
<feature type="transmembrane region" description="Helical" evidence="8">
    <location>
        <begin position="157"/>
        <end position="181"/>
    </location>
</feature>
<dbReference type="SUPFAM" id="SSF103473">
    <property type="entry name" value="MFS general substrate transporter"/>
    <property type="match status" value="1"/>
</dbReference>
<dbReference type="PANTHER" id="PTHR42718:SF46">
    <property type="entry name" value="BLR6921 PROTEIN"/>
    <property type="match status" value="1"/>
</dbReference>
<evidence type="ECO:0000256" key="2">
    <source>
        <dbReference type="ARBA" id="ARBA00022448"/>
    </source>
</evidence>
<dbReference type="EMBL" id="JACHNH010000001">
    <property type="protein sequence ID" value="MBB4764061.1"/>
    <property type="molecule type" value="Genomic_DNA"/>
</dbReference>
<name>A0A7W7MRB1_9ACTN</name>
<feature type="transmembrane region" description="Helical" evidence="8">
    <location>
        <begin position="100"/>
        <end position="118"/>
    </location>
</feature>
<accession>A0A7W7MRB1</accession>
<dbReference type="InterPro" id="IPR036259">
    <property type="entry name" value="MFS_trans_sf"/>
</dbReference>
<dbReference type="InterPro" id="IPR020846">
    <property type="entry name" value="MFS_dom"/>
</dbReference>
<keyword evidence="5 8" id="KW-1133">Transmembrane helix</keyword>
<evidence type="ECO:0000313" key="10">
    <source>
        <dbReference type="EMBL" id="MBB4764061.1"/>
    </source>
</evidence>
<feature type="transmembrane region" description="Helical" evidence="8">
    <location>
        <begin position="419"/>
        <end position="443"/>
    </location>
</feature>
<evidence type="ECO:0000256" key="7">
    <source>
        <dbReference type="SAM" id="MobiDB-lite"/>
    </source>
</evidence>
<dbReference type="AlphaFoldDB" id="A0A7W7MRB1"/>
<evidence type="ECO:0000259" key="9">
    <source>
        <dbReference type="PROSITE" id="PS50850"/>
    </source>
</evidence>
<evidence type="ECO:0000256" key="1">
    <source>
        <dbReference type="ARBA" id="ARBA00004651"/>
    </source>
</evidence>
<feature type="transmembrane region" description="Helical" evidence="8">
    <location>
        <begin position="187"/>
        <end position="207"/>
    </location>
</feature>
<dbReference type="GO" id="GO:0005886">
    <property type="term" value="C:plasma membrane"/>
    <property type="evidence" value="ECO:0007669"/>
    <property type="project" value="UniProtKB-SubCell"/>
</dbReference>
<keyword evidence="2" id="KW-0813">Transport</keyword>
<feature type="transmembrane region" description="Helical" evidence="8">
    <location>
        <begin position="381"/>
        <end position="407"/>
    </location>
</feature>
<feature type="transmembrane region" description="Helical" evidence="8">
    <location>
        <begin position="328"/>
        <end position="346"/>
    </location>
</feature>
<keyword evidence="6 8" id="KW-0472">Membrane</keyword>
<feature type="transmembrane region" description="Helical" evidence="8">
    <location>
        <begin position="33"/>
        <end position="57"/>
    </location>
</feature>
<feature type="domain" description="Major facilitator superfamily (MFS) profile" evidence="9">
    <location>
        <begin position="34"/>
        <end position="482"/>
    </location>
</feature>
<feature type="transmembrane region" description="Helical" evidence="8">
    <location>
        <begin position="289"/>
        <end position="308"/>
    </location>
</feature>
<keyword evidence="4 8" id="KW-0812">Transmembrane</keyword>
<evidence type="ECO:0000256" key="6">
    <source>
        <dbReference type="ARBA" id="ARBA00023136"/>
    </source>
</evidence>
<comment type="subcellular location">
    <subcellularLocation>
        <location evidence="1">Cell membrane</location>
        <topology evidence="1">Multi-pass membrane protein</topology>
    </subcellularLocation>
</comment>
<dbReference type="PANTHER" id="PTHR42718">
    <property type="entry name" value="MAJOR FACILITATOR SUPERFAMILY MULTIDRUG TRANSPORTER MFSC"/>
    <property type="match status" value="1"/>
</dbReference>
<evidence type="ECO:0000256" key="4">
    <source>
        <dbReference type="ARBA" id="ARBA00022692"/>
    </source>
</evidence>
<feature type="transmembrane region" description="Helical" evidence="8">
    <location>
        <begin position="251"/>
        <end position="268"/>
    </location>
</feature>
<evidence type="ECO:0000256" key="8">
    <source>
        <dbReference type="SAM" id="Phobius"/>
    </source>
</evidence>
<feature type="transmembrane region" description="Helical" evidence="8">
    <location>
        <begin position="358"/>
        <end position="375"/>
    </location>
</feature>
<evidence type="ECO:0000256" key="3">
    <source>
        <dbReference type="ARBA" id="ARBA00022475"/>
    </source>
</evidence>
<feature type="transmembrane region" description="Helical" evidence="8">
    <location>
        <begin position="69"/>
        <end position="88"/>
    </location>
</feature>
<dbReference type="Proteomes" id="UP000578112">
    <property type="component" value="Unassembled WGS sequence"/>
</dbReference>
<dbReference type="GO" id="GO:0022857">
    <property type="term" value="F:transmembrane transporter activity"/>
    <property type="evidence" value="ECO:0007669"/>
    <property type="project" value="InterPro"/>
</dbReference>
<evidence type="ECO:0000256" key="5">
    <source>
        <dbReference type="ARBA" id="ARBA00022989"/>
    </source>
</evidence>
<feature type="region of interest" description="Disordered" evidence="7">
    <location>
        <begin position="1"/>
        <end position="25"/>
    </location>
</feature>
<dbReference type="InterPro" id="IPR011701">
    <property type="entry name" value="MFS"/>
</dbReference>
<keyword evidence="11" id="KW-1185">Reference proteome</keyword>
<proteinExistence type="predicted"/>
<dbReference type="Pfam" id="PF07690">
    <property type="entry name" value="MFS_1"/>
    <property type="match status" value="2"/>
</dbReference>
<protein>
    <submittedName>
        <fullName evidence="10">MFS family permease</fullName>
    </submittedName>
</protein>
<dbReference type="CDD" id="cd17504">
    <property type="entry name" value="MFS_MMR_MDR_like"/>
    <property type="match status" value="1"/>
</dbReference>
<dbReference type="Gene3D" id="1.20.1250.20">
    <property type="entry name" value="MFS general substrate transporter like domains"/>
    <property type="match status" value="2"/>
</dbReference>
<dbReference type="RefSeq" id="WP_184995293.1">
    <property type="nucleotide sequence ID" value="NZ_BOMK01000024.1"/>
</dbReference>